<dbReference type="Gene3D" id="2.160.20.10">
    <property type="entry name" value="Single-stranded right-handed beta-helix, Pectin lyase-like"/>
    <property type="match status" value="1"/>
</dbReference>
<feature type="region of interest" description="Disordered" evidence="1">
    <location>
        <begin position="508"/>
        <end position="537"/>
    </location>
</feature>
<comment type="caution">
    <text evidence="6">The sequence shown here is derived from an EMBL/GenBank/DDBJ whole genome shotgun (WGS) entry which is preliminary data.</text>
</comment>
<proteinExistence type="predicted"/>
<feature type="compositionally biased region" description="Low complexity" evidence="1">
    <location>
        <begin position="1139"/>
        <end position="1150"/>
    </location>
</feature>
<dbReference type="InterPro" id="IPR012334">
    <property type="entry name" value="Pectin_lyas_fold"/>
</dbReference>
<dbReference type="Gene3D" id="2.60.40.420">
    <property type="entry name" value="Cupredoxins - blue copper proteins"/>
    <property type="match status" value="1"/>
</dbReference>
<keyword evidence="2" id="KW-0472">Membrane</keyword>
<name>A0A9W7FLE0_9STRA</name>
<feature type="compositionally biased region" description="Polar residues" evidence="1">
    <location>
        <begin position="906"/>
        <end position="916"/>
    </location>
</feature>
<dbReference type="Pfam" id="PF02298">
    <property type="entry name" value="Cu_bind_like"/>
    <property type="match status" value="1"/>
</dbReference>
<dbReference type="InterPro" id="IPR006626">
    <property type="entry name" value="PbH1"/>
</dbReference>
<organism evidence="6 7">
    <name type="scientific">Triparma laevis f. longispina</name>
    <dbReference type="NCBI Taxonomy" id="1714387"/>
    <lineage>
        <taxon>Eukaryota</taxon>
        <taxon>Sar</taxon>
        <taxon>Stramenopiles</taxon>
        <taxon>Ochrophyta</taxon>
        <taxon>Bolidophyceae</taxon>
        <taxon>Parmales</taxon>
        <taxon>Triparmaceae</taxon>
        <taxon>Triparma</taxon>
    </lineage>
</organism>
<keyword evidence="7" id="KW-1185">Reference proteome</keyword>
<feature type="chain" id="PRO_5040964683" description="Right handed beta helix domain-containing protein" evidence="3">
    <location>
        <begin position="30"/>
        <end position="1176"/>
    </location>
</feature>
<dbReference type="InterPro" id="IPR003245">
    <property type="entry name" value="Phytocyanin_dom"/>
</dbReference>
<sequence>MFTSLKHLYVFSVLRPLLLTLLILPPSISQTTCESGNPDVEIPSDKTWNTYTYSCRQAGGTCYSFESELFCDTSAGYTWSPTGYCGVSNLGVSCGCCLPPVTNTPTPAPIPSREPPNTIRTYYVDSENGNNSNDGLTIDTAWQTLKKAATNIQSQTEIVVMNGIYQNLNYGDGTIDNYAVFSIQDVDDIMLRAYPGHTPKVQFDGSGGISLKNVNRAEVIGFEVEGPNQLITREEASADRLLHSRKFSGRGIVLWAGSHVRFSNNIVHDTPNSGIRCNDADYVTVENNEVYHCTYWSSNAESAIVFAESLAIDELDNIKMIIRNNVVHDNENKIPYYNSNYDDPDYLEENQMHVARENYGSSAQTFIIDGSGVYISRNSASYLYGRYELSRNVAYRNGINGLVVHKTDRCLVKDNILYDNGQVSREEPASRQNYAGLTLNNAQDVSVYNNSVYVTYSGDKAFQKDSASTYFDADGVDVTAEGYVNYDCNGLIASDVGSDRVITLDPSTCMRTRSPTPAPTDSPTASPTATPVTPPPTRTCIAETGTNCRVGGIETACCNSDHTCFEKTSSYGSCRESCPENADWACYVPTTASPAIAPTPSSTPTCSPSPPVTSAPTAIAITEAPTASPTARQEMCEAQYSELALPSNRTWSYYTFGCKNNEGGECVSGEQFCDVTGGATYLTGGLCGVAALSVSCGCCVPPGATTETSSPTPAPTTAPTTIEITWQAGFSDPSARTVDAKIGDVLHFTWSSNHNVYEMDDEGSLSACTFAGHSTAIGETSGVSYTIASDAGPYLYFACEVSSHCQSGQVLTVTVTDYSGGGGDEETASPTASPTYSVTPETTASPTASPTDSVTPSPTNSSATTSPTTSPTNSPATTSPTDSPTNSPATSSPTDSPTNSPPVNTAQPTTFSPTEQPTNPPTKSPTTSSPTPAPVTTVQAAVAFENFDSTNMPSKNSAAEQELEVSLASAIASALGVTANHVRILRIWLWTGGGGRRLSLHSLRLLKESELNVEFEVDYPDNEEESAAIVTTQLEEKIEDGSFIEVVRESESGDMFTEVTPKPEVELLSDPHDADVHSQENSLEAFFEAYKHDRILLGATGLLLLAILIFCCCCCFRKKKEEERIDELFGHPSNDGGWPNSPKNRRSSSSLFASDNPMRDNKKGAGGWNDDENAFL</sequence>
<evidence type="ECO:0000313" key="6">
    <source>
        <dbReference type="EMBL" id="GMI14146.1"/>
    </source>
</evidence>
<dbReference type="OrthoDB" id="206323at2759"/>
<feature type="signal peptide" evidence="3">
    <location>
        <begin position="1"/>
        <end position="29"/>
    </location>
</feature>
<feature type="domain" description="Phytocyanin" evidence="4">
    <location>
        <begin position="739"/>
        <end position="809"/>
    </location>
</feature>
<dbReference type="Proteomes" id="UP001165122">
    <property type="component" value="Unassembled WGS sequence"/>
</dbReference>
<feature type="domain" description="Right handed beta helix" evidence="5">
    <location>
        <begin position="207"/>
        <end position="339"/>
    </location>
</feature>
<dbReference type="InterPro" id="IPR022441">
    <property type="entry name" value="Para_beta_helix_rpt-2"/>
</dbReference>
<dbReference type="NCBIfam" id="TIGR03804">
    <property type="entry name" value="para_beta_helix"/>
    <property type="match status" value="1"/>
</dbReference>
<evidence type="ECO:0000313" key="7">
    <source>
        <dbReference type="Proteomes" id="UP001165122"/>
    </source>
</evidence>
<accession>A0A9W7FLE0</accession>
<dbReference type="AlphaFoldDB" id="A0A9W7FLE0"/>
<keyword evidence="3" id="KW-0732">Signal</keyword>
<evidence type="ECO:0000256" key="1">
    <source>
        <dbReference type="SAM" id="MobiDB-lite"/>
    </source>
</evidence>
<dbReference type="InterPro" id="IPR011050">
    <property type="entry name" value="Pectin_lyase_fold/virulence"/>
</dbReference>
<keyword evidence="2" id="KW-0812">Transmembrane</keyword>
<dbReference type="SUPFAM" id="SSF51126">
    <property type="entry name" value="Pectin lyase-like"/>
    <property type="match status" value="1"/>
</dbReference>
<protein>
    <recommendedName>
        <fullName evidence="8">Right handed beta helix domain-containing protein</fullName>
    </recommendedName>
</protein>
<keyword evidence="2" id="KW-1133">Transmembrane helix</keyword>
<dbReference type="GO" id="GO:0009055">
    <property type="term" value="F:electron transfer activity"/>
    <property type="evidence" value="ECO:0007669"/>
    <property type="project" value="InterPro"/>
</dbReference>
<feature type="region of interest" description="Disordered" evidence="1">
    <location>
        <begin position="1129"/>
        <end position="1176"/>
    </location>
</feature>
<evidence type="ECO:0008006" key="8">
    <source>
        <dbReference type="Google" id="ProtNLM"/>
    </source>
</evidence>
<dbReference type="SMART" id="SM00710">
    <property type="entry name" value="PbH1"/>
    <property type="match status" value="5"/>
</dbReference>
<dbReference type="InterPro" id="IPR008972">
    <property type="entry name" value="Cupredoxin"/>
</dbReference>
<feature type="transmembrane region" description="Helical" evidence="2">
    <location>
        <begin position="1095"/>
        <end position="1116"/>
    </location>
</feature>
<dbReference type="InterPro" id="IPR039448">
    <property type="entry name" value="Beta_helix"/>
</dbReference>
<gene>
    <name evidence="6" type="ORF">TrLO_g5412</name>
</gene>
<feature type="compositionally biased region" description="Low complexity" evidence="1">
    <location>
        <begin position="924"/>
        <end position="934"/>
    </location>
</feature>
<evidence type="ECO:0000256" key="2">
    <source>
        <dbReference type="SAM" id="Phobius"/>
    </source>
</evidence>
<dbReference type="Pfam" id="PF13229">
    <property type="entry name" value="Beta_helix"/>
    <property type="match status" value="1"/>
</dbReference>
<evidence type="ECO:0000259" key="5">
    <source>
        <dbReference type="Pfam" id="PF13229"/>
    </source>
</evidence>
<dbReference type="SUPFAM" id="SSF49503">
    <property type="entry name" value="Cupredoxins"/>
    <property type="match status" value="1"/>
</dbReference>
<feature type="compositionally biased region" description="Low complexity" evidence="1">
    <location>
        <begin position="511"/>
        <end position="531"/>
    </location>
</feature>
<dbReference type="EMBL" id="BRXW01000208">
    <property type="protein sequence ID" value="GMI14146.1"/>
    <property type="molecule type" value="Genomic_DNA"/>
</dbReference>
<feature type="region of interest" description="Disordered" evidence="1">
    <location>
        <begin position="820"/>
        <end position="934"/>
    </location>
</feature>
<evidence type="ECO:0000256" key="3">
    <source>
        <dbReference type="SAM" id="SignalP"/>
    </source>
</evidence>
<feature type="compositionally biased region" description="Low complexity" evidence="1">
    <location>
        <begin position="837"/>
        <end position="905"/>
    </location>
</feature>
<evidence type="ECO:0000259" key="4">
    <source>
        <dbReference type="Pfam" id="PF02298"/>
    </source>
</evidence>
<reference evidence="7" key="1">
    <citation type="journal article" date="2023" name="Commun. Biol.">
        <title>Genome analysis of Parmales, the sister group of diatoms, reveals the evolutionary specialization of diatoms from phago-mixotrophs to photoautotrophs.</title>
        <authorList>
            <person name="Ban H."/>
            <person name="Sato S."/>
            <person name="Yoshikawa S."/>
            <person name="Yamada K."/>
            <person name="Nakamura Y."/>
            <person name="Ichinomiya M."/>
            <person name="Sato N."/>
            <person name="Blanc-Mathieu R."/>
            <person name="Endo H."/>
            <person name="Kuwata A."/>
            <person name="Ogata H."/>
        </authorList>
    </citation>
    <scope>NUCLEOTIDE SEQUENCE [LARGE SCALE GENOMIC DNA]</scope>
    <source>
        <strain evidence="7">NIES 3700</strain>
    </source>
</reference>